<keyword evidence="8" id="KW-0966">Cell projection</keyword>
<evidence type="ECO:0000256" key="1">
    <source>
        <dbReference type="ARBA" id="ARBA00004117"/>
    </source>
</evidence>
<dbReference type="Pfam" id="PF00460">
    <property type="entry name" value="Flg_bb_rod"/>
    <property type="match status" value="1"/>
</dbReference>
<dbReference type="EMBL" id="OANU01000031">
    <property type="protein sequence ID" value="SNX48676.1"/>
    <property type="molecule type" value="Genomic_DNA"/>
</dbReference>
<keyword evidence="8" id="KW-0282">Flagellum</keyword>
<evidence type="ECO:0000313" key="9">
    <source>
        <dbReference type="Proteomes" id="UP000219336"/>
    </source>
</evidence>
<dbReference type="Proteomes" id="UP000219336">
    <property type="component" value="Unassembled WGS sequence"/>
</dbReference>
<proteinExistence type="inferred from homology"/>
<organism evidence="8 9">
    <name type="scientific">Vibrio thalassae</name>
    <dbReference type="NCBI Taxonomy" id="1243014"/>
    <lineage>
        <taxon>Bacteria</taxon>
        <taxon>Pseudomonadati</taxon>
        <taxon>Pseudomonadota</taxon>
        <taxon>Gammaproteobacteria</taxon>
        <taxon>Vibrionales</taxon>
        <taxon>Vibrionaceae</taxon>
        <taxon>Vibrio</taxon>
    </lineage>
</organism>
<keyword evidence="9" id="KW-1185">Reference proteome</keyword>
<protein>
    <recommendedName>
        <fullName evidence="3 6">Flagellar basal body rod protein FlgB</fullName>
    </recommendedName>
</protein>
<sequence>MIHLDDALGVHPKVVQFRLDRAAVLSSNIANVDTPNYKAMDLKFDAILSGIGNSKDWHIDTAAQFRIPVQRTRDGNTVELENEQARFAKNVMDYHQSLAFLQSKINGIKTAIKGQ</sequence>
<evidence type="ECO:0000256" key="5">
    <source>
        <dbReference type="ARBA" id="ARBA00024934"/>
    </source>
</evidence>
<evidence type="ECO:0000259" key="7">
    <source>
        <dbReference type="Pfam" id="PF00460"/>
    </source>
</evidence>
<dbReference type="PIRSF" id="PIRSF002889">
    <property type="entry name" value="Rod_FlgB"/>
    <property type="match status" value="1"/>
</dbReference>
<evidence type="ECO:0000256" key="4">
    <source>
        <dbReference type="ARBA" id="ARBA00023143"/>
    </source>
</evidence>
<dbReference type="GO" id="GO:0071973">
    <property type="term" value="P:bacterial-type flagellum-dependent cell motility"/>
    <property type="evidence" value="ECO:0007669"/>
    <property type="project" value="InterPro"/>
</dbReference>
<keyword evidence="8" id="KW-0969">Cilium</keyword>
<dbReference type="OrthoDB" id="9788334at2"/>
<dbReference type="AlphaFoldDB" id="A0A240EJB9"/>
<dbReference type="GO" id="GO:0030694">
    <property type="term" value="C:bacterial-type flagellum basal body, rod"/>
    <property type="evidence" value="ECO:0007669"/>
    <property type="project" value="InterPro"/>
</dbReference>
<evidence type="ECO:0000256" key="2">
    <source>
        <dbReference type="ARBA" id="ARBA00009677"/>
    </source>
</evidence>
<dbReference type="InterPro" id="IPR006300">
    <property type="entry name" value="FlgB"/>
</dbReference>
<keyword evidence="4 6" id="KW-0975">Bacterial flagellum</keyword>
<accession>A0A240EJB9</accession>
<dbReference type="NCBIfam" id="TIGR01396">
    <property type="entry name" value="FlgB"/>
    <property type="match status" value="1"/>
</dbReference>
<comment type="similarity">
    <text evidence="2 6">Belongs to the flagella basal body rod proteins family.</text>
</comment>
<evidence type="ECO:0000313" key="8">
    <source>
        <dbReference type="EMBL" id="SNX48676.1"/>
    </source>
</evidence>
<comment type="subunit">
    <text evidence="6">The basal body constitutes a major portion of the flagellar organelle and consists of a number of rings mounted on a central rod.</text>
</comment>
<comment type="subcellular location">
    <subcellularLocation>
        <location evidence="1 6">Bacterial flagellum basal body</location>
    </subcellularLocation>
</comment>
<evidence type="ECO:0000256" key="3">
    <source>
        <dbReference type="ARBA" id="ARBA00014376"/>
    </source>
</evidence>
<gene>
    <name evidence="8" type="primary">flgB_1</name>
    <name evidence="8" type="ORF">VTH8203_02297</name>
</gene>
<comment type="function">
    <text evidence="5 6">Structural component of flagellum, the bacterial motility apparatus. Part of the rod structure of flagellar basal body.</text>
</comment>
<dbReference type="RefSeq" id="WP_096993825.1">
    <property type="nucleotide sequence ID" value="NZ_JBHSII010000001.1"/>
</dbReference>
<dbReference type="InterPro" id="IPR001444">
    <property type="entry name" value="Flag_bb_rod_N"/>
</dbReference>
<evidence type="ECO:0000256" key="6">
    <source>
        <dbReference type="PIRNR" id="PIRNR002889"/>
    </source>
</evidence>
<name>A0A240EJB9_9VIBR</name>
<reference evidence="9" key="1">
    <citation type="submission" date="2016-06" db="EMBL/GenBank/DDBJ databases">
        <authorList>
            <person name="Rodrigo-Torres L."/>
            <person name="Arahal R.D."/>
            <person name="Lucena T."/>
        </authorList>
    </citation>
    <scope>NUCLEOTIDE SEQUENCE [LARGE SCALE GENOMIC DNA]</scope>
    <source>
        <strain evidence="9">CECT8203</strain>
    </source>
</reference>
<feature type="domain" description="Flagellar basal body rod protein N-terminal" evidence="7">
    <location>
        <begin position="22"/>
        <end position="38"/>
    </location>
</feature>